<dbReference type="AlphaFoldDB" id="A0A1H3MWZ4"/>
<protein>
    <recommendedName>
        <fullName evidence="4">Lipoprotein</fullName>
    </recommendedName>
</protein>
<sequence>MLFLFALRRTRVLALSIGLLAGCQSAGEISGDYVPLIQEPDVAESVRVARNHQFHYHYRRGATVFDHSGTWELETRQGHEYLVLRYWQDPHSRCGLNRAAVASFEREGDQLWLIKDLPDCAWRKLSTE</sequence>
<accession>A0A1H3MWZ4</accession>
<evidence type="ECO:0000313" key="2">
    <source>
        <dbReference type="EMBL" id="SDY81014.1"/>
    </source>
</evidence>
<keyword evidence="3" id="KW-1185">Reference proteome</keyword>
<name>A0A1H3MWZ4_9BACT</name>
<organism evidence="2 3">
    <name type="scientific">Hymenobacter psychrophilus</name>
    <dbReference type="NCBI Taxonomy" id="651662"/>
    <lineage>
        <taxon>Bacteria</taxon>
        <taxon>Pseudomonadati</taxon>
        <taxon>Bacteroidota</taxon>
        <taxon>Cytophagia</taxon>
        <taxon>Cytophagales</taxon>
        <taxon>Hymenobacteraceae</taxon>
        <taxon>Hymenobacter</taxon>
    </lineage>
</organism>
<evidence type="ECO:0000256" key="1">
    <source>
        <dbReference type="SAM" id="SignalP"/>
    </source>
</evidence>
<reference evidence="3" key="1">
    <citation type="submission" date="2016-10" db="EMBL/GenBank/DDBJ databases">
        <authorList>
            <person name="Varghese N."/>
            <person name="Submissions S."/>
        </authorList>
    </citation>
    <scope>NUCLEOTIDE SEQUENCE [LARGE SCALE GENOMIC DNA]</scope>
    <source>
        <strain evidence="3">CGMCC 1.8975</strain>
    </source>
</reference>
<dbReference type="RefSeq" id="WP_092743051.1">
    <property type="nucleotide sequence ID" value="NZ_FNOV01000014.1"/>
</dbReference>
<feature type="chain" id="PRO_5011736717" description="Lipoprotein" evidence="1">
    <location>
        <begin position="27"/>
        <end position="128"/>
    </location>
</feature>
<evidence type="ECO:0000313" key="3">
    <source>
        <dbReference type="Proteomes" id="UP000199249"/>
    </source>
</evidence>
<dbReference type="OrthoDB" id="9832828at2"/>
<proteinExistence type="predicted"/>
<dbReference type="Proteomes" id="UP000199249">
    <property type="component" value="Unassembled WGS sequence"/>
</dbReference>
<keyword evidence="1" id="KW-0732">Signal</keyword>
<evidence type="ECO:0008006" key="4">
    <source>
        <dbReference type="Google" id="ProtNLM"/>
    </source>
</evidence>
<gene>
    <name evidence="2" type="ORF">SAMN04488069_11438</name>
</gene>
<dbReference type="EMBL" id="FNOV01000014">
    <property type="protein sequence ID" value="SDY81014.1"/>
    <property type="molecule type" value="Genomic_DNA"/>
</dbReference>
<feature type="signal peptide" evidence="1">
    <location>
        <begin position="1"/>
        <end position="26"/>
    </location>
</feature>